<comment type="caution">
    <text evidence="1">The sequence shown here is derived from an EMBL/GenBank/DDBJ whole genome shotgun (WGS) entry which is preliminary data.</text>
</comment>
<organism evidence="1 2">
    <name type="scientific">Prescottella agglutinans</name>
    <dbReference type="NCBI Taxonomy" id="1644129"/>
    <lineage>
        <taxon>Bacteria</taxon>
        <taxon>Bacillati</taxon>
        <taxon>Actinomycetota</taxon>
        <taxon>Actinomycetes</taxon>
        <taxon>Mycobacteriales</taxon>
        <taxon>Nocardiaceae</taxon>
        <taxon>Prescottella</taxon>
    </lineage>
</organism>
<dbReference type="Proteomes" id="UP000286208">
    <property type="component" value="Unassembled WGS sequence"/>
</dbReference>
<dbReference type="AlphaFoldDB" id="A0A438BB70"/>
<protein>
    <submittedName>
        <fullName evidence="1">Uncharacterized protein</fullName>
    </submittedName>
</protein>
<reference evidence="1 2" key="1">
    <citation type="submission" date="2018-11" db="EMBL/GenBank/DDBJ databases">
        <title>Rhodococcus spongicola sp. nov. and Rhodococcus xishaensis sp. nov. from marine sponges.</title>
        <authorList>
            <person name="Li L."/>
            <person name="Lin H.W."/>
        </authorList>
    </citation>
    <scope>NUCLEOTIDE SEQUENCE [LARGE SCALE GENOMIC DNA]</scope>
    <source>
        <strain evidence="1 2">CCTCC AB2014297</strain>
    </source>
</reference>
<name>A0A438BB70_9NOCA</name>
<dbReference type="EMBL" id="RKLP01000010">
    <property type="protein sequence ID" value="RVW07965.1"/>
    <property type="molecule type" value="Genomic_DNA"/>
</dbReference>
<evidence type="ECO:0000313" key="1">
    <source>
        <dbReference type="EMBL" id="RVW07965.1"/>
    </source>
</evidence>
<dbReference type="OrthoDB" id="3239744at2"/>
<keyword evidence="2" id="KW-1185">Reference proteome</keyword>
<gene>
    <name evidence="1" type="ORF">EGT67_18720</name>
</gene>
<proteinExistence type="predicted"/>
<sequence length="67" mass="7131">MSILGTNRGPDPAGTIRNRLARLLDSGSTADRPVVTLSGGERFRVSSVGQRRLLARTEPSLGQPDLS</sequence>
<accession>A0A438BB70</accession>
<evidence type="ECO:0000313" key="2">
    <source>
        <dbReference type="Proteomes" id="UP000286208"/>
    </source>
</evidence>